<dbReference type="Pfam" id="PF04647">
    <property type="entry name" value="AgrB"/>
    <property type="match status" value="1"/>
</dbReference>
<evidence type="ECO:0000256" key="7">
    <source>
        <dbReference type="ARBA" id="ARBA00023136"/>
    </source>
</evidence>
<evidence type="ECO:0000313" key="9">
    <source>
        <dbReference type="EMBL" id="MFD2411120.1"/>
    </source>
</evidence>
<dbReference type="RefSeq" id="WP_209984323.1">
    <property type="nucleotide sequence ID" value="NZ_JBHUKY010000023.1"/>
</dbReference>
<evidence type="ECO:0000256" key="6">
    <source>
        <dbReference type="ARBA" id="ARBA00022989"/>
    </source>
</evidence>
<evidence type="ECO:0000256" key="1">
    <source>
        <dbReference type="ARBA" id="ARBA00022475"/>
    </source>
</evidence>
<keyword evidence="5" id="KW-0378">Hydrolase</keyword>
<evidence type="ECO:0000256" key="3">
    <source>
        <dbReference type="ARBA" id="ARBA00022670"/>
    </source>
</evidence>
<keyword evidence="7 8" id="KW-0472">Membrane</keyword>
<sequence length="174" mass="19520">MNLLASRIAVKIKNANPEETHSIEIMQYSLGIIFNTLLIIVSTAIISLTWGHFAESITFLLCFSILRLASGGFHLKTTMACNIVTILLSTLLPFFITFSDSTLWIVNSINLIIVIMYAPNPDKNARIPTFLYPILKLISIVIVSSNFFFQSNVLGLAFLVQALTVIPWTRRRTQ</sequence>
<gene>
    <name evidence="9" type="ORF">ACFSX3_14610</name>
</gene>
<keyword evidence="6 8" id="KW-1133">Transmembrane helix</keyword>
<dbReference type="EMBL" id="JBHUKY010000023">
    <property type="protein sequence ID" value="MFD2411120.1"/>
    <property type="molecule type" value="Genomic_DNA"/>
</dbReference>
<dbReference type="SMART" id="SM00793">
    <property type="entry name" value="AgrB"/>
    <property type="match status" value="1"/>
</dbReference>
<evidence type="ECO:0000256" key="5">
    <source>
        <dbReference type="ARBA" id="ARBA00022801"/>
    </source>
</evidence>
<dbReference type="InterPro" id="IPR006741">
    <property type="entry name" value="AgrB"/>
</dbReference>
<feature type="transmembrane region" description="Helical" evidence="8">
    <location>
        <begin position="102"/>
        <end position="118"/>
    </location>
</feature>
<evidence type="ECO:0000256" key="4">
    <source>
        <dbReference type="ARBA" id="ARBA00022692"/>
    </source>
</evidence>
<feature type="transmembrane region" description="Helical" evidence="8">
    <location>
        <begin position="28"/>
        <end position="50"/>
    </location>
</feature>
<evidence type="ECO:0000256" key="8">
    <source>
        <dbReference type="SAM" id="Phobius"/>
    </source>
</evidence>
<evidence type="ECO:0000313" key="10">
    <source>
        <dbReference type="Proteomes" id="UP001597448"/>
    </source>
</evidence>
<keyword evidence="1" id="KW-1003">Cell membrane</keyword>
<accession>A0ABW5F895</accession>
<keyword evidence="10" id="KW-1185">Reference proteome</keyword>
<keyword evidence="4 8" id="KW-0812">Transmembrane</keyword>
<dbReference type="Proteomes" id="UP001597448">
    <property type="component" value="Unassembled WGS sequence"/>
</dbReference>
<name>A0ABW5F895_9BACL</name>
<proteinExistence type="predicted"/>
<protein>
    <submittedName>
        <fullName evidence="9">Accessory gene regulator ArgB-like protein</fullName>
    </submittedName>
</protein>
<evidence type="ECO:0000256" key="2">
    <source>
        <dbReference type="ARBA" id="ARBA00022654"/>
    </source>
</evidence>
<feature type="transmembrane region" description="Helical" evidence="8">
    <location>
        <begin position="80"/>
        <end position="96"/>
    </location>
</feature>
<reference evidence="10" key="1">
    <citation type="journal article" date="2019" name="Int. J. Syst. Evol. Microbiol.">
        <title>The Global Catalogue of Microorganisms (GCM) 10K type strain sequencing project: providing services to taxonomists for standard genome sequencing and annotation.</title>
        <authorList>
            <consortium name="The Broad Institute Genomics Platform"/>
            <consortium name="The Broad Institute Genome Sequencing Center for Infectious Disease"/>
            <person name="Wu L."/>
            <person name="Ma J."/>
        </authorList>
    </citation>
    <scope>NUCLEOTIDE SEQUENCE [LARGE SCALE GENOMIC DNA]</scope>
    <source>
        <strain evidence="10">CCM 8725</strain>
    </source>
</reference>
<keyword evidence="2" id="KW-0673">Quorum sensing</keyword>
<organism evidence="9 10">
    <name type="scientific">Paenibacillus rhizoplanae</name>
    <dbReference type="NCBI Taxonomy" id="1917181"/>
    <lineage>
        <taxon>Bacteria</taxon>
        <taxon>Bacillati</taxon>
        <taxon>Bacillota</taxon>
        <taxon>Bacilli</taxon>
        <taxon>Bacillales</taxon>
        <taxon>Paenibacillaceae</taxon>
        <taxon>Paenibacillus</taxon>
    </lineage>
</organism>
<keyword evidence="3" id="KW-0645">Protease</keyword>
<comment type="caution">
    <text evidence="9">The sequence shown here is derived from an EMBL/GenBank/DDBJ whole genome shotgun (WGS) entry which is preliminary data.</text>
</comment>